<accession>A0A2K2CEW7</accession>
<evidence type="ECO:0000313" key="2">
    <source>
        <dbReference type="EMBL" id="PNT60570.1"/>
    </source>
</evidence>
<protein>
    <submittedName>
        <fullName evidence="2 3">Uncharacterized protein</fullName>
    </submittedName>
</protein>
<name>A0A2K2CEW7_BRADI</name>
<dbReference type="Gramene" id="PNT60570">
    <property type="protein sequence ID" value="PNT60570"/>
    <property type="gene ID" value="BRADI_5g01751v3"/>
</dbReference>
<reference evidence="3" key="3">
    <citation type="submission" date="2018-08" db="UniProtKB">
        <authorList>
            <consortium name="EnsemblPlants"/>
        </authorList>
    </citation>
    <scope>IDENTIFICATION</scope>
    <source>
        <strain evidence="3">cv. Bd21</strain>
    </source>
</reference>
<evidence type="ECO:0000313" key="3">
    <source>
        <dbReference type="EnsemblPlants" id="PNT60570"/>
    </source>
</evidence>
<keyword evidence="1" id="KW-1133">Transmembrane helix</keyword>
<reference evidence="2 3" key="1">
    <citation type="journal article" date="2010" name="Nature">
        <title>Genome sequencing and analysis of the model grass Brachypodium distachyon.</title>
        <authorList>
            <consortium name="International Brachypodium Initiative"/>
        </authorList>
    </citation>
    <scope>NUCLEOTIDE SEQUENCE [LARGE SCALE GENOMIC DNA]</scope>
    <source>
        <strain evidence="2 3">Bd21</strain>
    </source>
</reference>
<reference evidence="2" key="2">
    <citation type="submission" date="2017-06" db="EMBL/GenBank/DDBJ databases">
        <title>WGS assembly of Brachypodium distachyon.</title>
        <authorList>
            <consortium name="The International Brachypodium Initiative"/>
            <person name="Lucas S."/>
            <person name="Harmon-Smith M."/>
            <person name="Lail K."/>
            <person name="Tice H."/>
            <person name="Grimwood J."/>
            <person name="Bruce D."/>
            <person name="Barry K."/>
            <person name="Shu S."/>
            <person name="Lindquist E."/>
            <person name="Wang M."/>
            <person name="Pitluck S."/>
            <person name="Vogel J.P."/>
            <person name="Garvin D.F."/>
            <person name="Mockler T.C."/>
            <person name="Schmutz J."/>
            <person name="Rokhsar D."/>
            <person name="Bevan M.W."/>
        </authorList>
    </citation>
    <scope>NUCLEOTIDE SEQUENCE</scope>
    <source>
        <strain evidence="2">Bd21</strain>
    </source>
</reference>
<keyword evidence="1" id="KW-0812">Transmembrane</keyword>
<dbReference type="InParanoid" id="A0A2K2CEW7"/>
<dbReference type="OrthoDB" id="676037at2759"/>
<proteinExistence type="predicted"/>
<dbReference type="EnsemblPlants" id="PNT60570">
    <property type="protein sequence ID" value="PNT60570"/>
    <property type="gene ID" value="BRADI_5g01751v3"/>
</dbReference>
<dbReference type="EMBL" id="CM000884">
    <property type="protein sequence ID" value="PNT60570.1"/>
    <property type="molecule type" value="Genomic_DNA"/>
</dbReference>
<organism evidence="2">
    <name type="scientific">Brachypodium distachyon</name>
    <name type="common">Purple false brome</name>
    <name type="synonym">Trachynia distachya</name>
    <dbReference type="NCBI Taxonomy" id="15368"/>
    <lineage>
        <taxon>Eukaryota</taxon>
        <taxon>Viridiplantae</taxon>
        <taxon>Streptophyta</taxon>
        <taxon>Embryophyta</taxon>
        <taxon>Tracheophyta</taxon>
        <taxon>Spermatophyta</taxon>
        <taxon>Magnoliopsida</taxon>
        <taxon>Liliopsida</taxon>
        <taxon>Poales</taxon>
        <taxon>Poaceae</taxon>
        <taxon>BOP clade</taxon>
        <taxon>Pooideae</taxon>
        <taxon>Stipodae</taxon>
        <taxon>Brachypodieae</taxon>
        <taxon>Brachypodium</taxon>
    </lineage>
</organism>
<dbReference type="AlphaFoldDB" id="A0A2K2CEW7"/>
<dbReference type="Proteomes" id="UP000008810">
    <property type="component" value="Chromosome 5"/>
</dbReference>
<feature type="transmembrane region" description="Helical" evidence="1">
    <location>
        <begin position="10"/>
        <end position="27"/>
    </location>
</feature>
<keyword evidence="4" id="KW-1185">Reference proteome</keyword>
<keyword evidence="1" id="KW-0472">Membrane</keyword>
<sequence length="106" mass="11849">MHYFLPQGKIFYVVGLGVILWAIWSYRNKVTFDKYVLHSPFEIVFAACSSLLSWAGLQKEGDLEQLRVGAKQLIHNAKDMMRQPGEGARAVAGPTDVLSAPRITEV</sequence>
<gene>
    <name evidence="2" type="ORF">BRADI_5g01751v3</name>
</gene>
<evidence type="ECO:0000313" key="4">
    <source>
        <dbReference type="Proteomes" id="UP000008810"/>
    </source>
</evidence>
<evidence type="ECO:0000256" key="1">
    <source>
        <dbReference type="SAM" id="Phobius"/>
    </source>
</evidence>